<dbReference type="Proteomes" id="UP000250321">
    <property type="component" value="Unassembled WGS sequence"/>
</dbReference>
<keyword evidence="2" id="KW-1185">Reference proteome</keyword>
<protein>
    <submittedName>
        <fullName evidence="1">Uncharacterized protein</fullName>
    </submittedName>
</protein>
<dbReference type="AlphaFoldDB" id="A0A314UTH6"/>
<sequence length="105" mass="11859">MKLQLKGEEVLGVVSKIPNLGRLQVFKAVRIILSGNPEEFSLLKSLPDVEKTEWILLLISQSEGKEESLRYAIPSGHVLCLQHIKPILHSELLGFNYVVQLRDLN</sequence>
<proteinExistence type="predicted"/>
<evidence type="ECO:0000313" key="2">
    <source>
        <dbReference type="Proteomes" id="UP000250321"/>
    </source>
</evidence>
<gene>
    <name evidence="1" type="ORF">Pyn_31628</name>
</gene>
<accession>A0A314UTH6</accession>
<dbReference type="OrthoDB" id="1159577at2759"/>
<comment type="caution">
    <text evidence="1">The sequence shown here is derived from an EMBL/GenBank/DDBJ whole genome shotgun (WGS) entry which is preliminary data.</text>
</comment>
<evidence type="ECO:0000313" key="1">
    <source>
        <dbReference type="EMBL" id="PQM39952.1"/>
    </source>
</evidence>
<organism evidence="1 2">
    <name type="scientific">Prunus yedoensis var. nudiflora</name>
    <dbReference type="NCBI Taxonomy" id="2094558"/>
    <lineage>
        <taxon>Eukaryota</taxon>
        <taxon>Viridiplantae</taxon>
        <taxon>Streptophyta</taxon>
        <taxon>Embryophyta</taxon>
        <taxon>Tracheophyta</taxon>
        <taxon>Spermatophyta</taxon>
        <taxon>Magnoliopsida</taxon>
        <taxon>eudicotyledons</taxon>
        <taxon>Gunneridae</taxon>
        <taxon>Pentapetalae</taxon>
        <taxon>rosids</taxon>
        <taxon>fabids</taxon>
        <taxon>Rosales</taxon>
        <taxon>Rosaceae</taxon>
        <taxon>Amygdaloideae</taxon>
        <taxon>Amygdaleae</taxon>
        <taxon>Prunus</taxon>
    </lineage>
</organism>
<name>A0A314UTH6_PRUYE</name>
<reference evidence="1 2" key="1">
    <citation type="submission" date="2018-02" db="EMBL/GenBank/DDBJ databases">
        <title>Draft genome of wild Prunus yedoensis var. nudiflora.</title>
        <authorList>
            <person name="Baek S."/>
            <person name="Kim J.-H."/>
            <person name="Choi K."/>
            <person name="Kim G.-B."/>
            <person name="Cho A."/>
            <person name="Jang H."/>
            <person name="Shin C.-H."/>
            <person name="Yu H.-J."/>
            <person name="Mun J.-H."/>
        </authorList>
    </citation>
    <scope>NUCLEOTIDE SEQUENCE [LARGE SCALE GENOMIC DNA]</scope>
    <source>
        <strain evidence="2">cv. Jeju island</strain>
        <tissue evidence="1">Leaf</tissue>
    </source>
</reference>
<dbReference type="EMBL" id="PJQY01003119">
    <property type="protein sequence ID" value="PQM39952.1"/>
    <property type="molecule type" value="Genomic_DNA"/>
</dbReference>